<feature type="compositionally biased region" description="Basic and acidic residues" evidence="1">
    <location>
        <begin position="87"/>
        <end position="113"/>
    </location>
</feature>
<feature type="compositionally biased region" description="Polar residues" evidence="1">
    <location>
        <begin position="329"/>
        <end position="339"/>
    </location>
</feature>
<organism evidence="3 4">
    <name type="scientific">Forsythia ovata</name>
    <dbReference type="NCBI Taxonomy" id="205694"/>
    <lineage>
        <taxon>Eukaryota</taxon>
        <taxon>Viridiplantae</taxon>
        <taxon>Streptophyta</taxon>
        <taxon>Embryophyta</taxon>
        <taxon>Tracheophyta</taxon>
        <taxon>Spermatophyta</taxon>
        <taxon>Magnoliopsida</taxon>
        <taxon>eudicotyledons</taxon>
        <taxon>Gunneridae</taxon>
        <taxon>Pentapetalae</taxon>
        <taxon>asterids</taxon>
        <taxon>lamiids</taxon>
        <taxon>Lamiales</taxon>
        <taxon>Oleaceae</taxon>
        <taxon>Forsythieae</taxon>
        <taxon>Forsythia</taxon>
    </lineage>
</organism>
<keyword evidence="2" id="KW-0812">Transmembrane</keyword>
<feature type="compositionally biased region" description="Low complexity" evidence="1">
    <location>
        <begin position="414"/>
        <end position="436"/>
    </location>
</feature>
<evidence type="ECO:0000313" key="3">
    <source>
        <dbReference type="EMBL" id="KAL2547804.1"/>
    </source>
</evidence>
<name>A0ABD1WDR2_9LAMI</name>
<evidence type="ECO:0000256" key="1">
    <source>
        <dbReference type="SAM" id="MobiDB-lite"/>
    </source>
</evidence>
<dbReference type="AlphaFoldDB" id="A0ABD1WDR2"/>
<keyword evidence="2" id="KW-1133">Transmembrane helix</keyword>
<feature type="transmembrane region" description="Helical" evidence="2">
    <location>
        <begin position="251"/>
        <end position="272"/>
    </location>
</feature>
<feature type="compositionally biased region" description="Low complexity" evidence="1">
    <location>
        <begin position="68"/>
        <end position="80"/>
    </location>
</feature>
<protein>
    <submittedName>
        <fullName evidence="3">Uncharacterized protein</fullName>
    </submittedName>
</protein>
<evidence type="ECO:0000313" key="4">
    <source>
        <dbReference type="Proteomes" id="UP001604277"/>
    </source>
</evidence>
<keyword evidence="2" id="KW-0472">Membrane</keyword>
<keyword evidence="4" id="KW-1185">Reference proteome</keyword>
<dbReference type="EMBL" id="JBFOLJ010000003">
    <property type="protein sequence ID" value="KAL2547804.1"/>
    <property type="molecule type" value="Genomic_DNA"/>
</dbReference>
<sequence length="470" mass="51884">MTSNTEPSNVYMHYSIIQFDLNQIVSQSHFSEHLFTCLSVTTSIFSRWCPKAAATSVFSQGSLTLSPIPRRIRNPAPRSRTPASHHSPHETLKDSVKLERLDGNSETKKESTCRRRNIEGAFEDANHVSLEPFLKYSRRGNEKKIVLGPACDRIQGPIFGSSWTKVAENGPQQGWAKKSLLRLLSKGEKQDPALGDPLEPFDLCNQLGRSYRKLWLLHCDVKFEKLIFGHLKADHSRMFGRKDACHLQKLLLYWCFLYYLILSLPHCFHLTIQVSQHLSMPPFWICDDLKKFQRERAAGSGSRLLTPDWYLEKYGPTFEGKGHLKGKPNTPSHKSSTGRGRTGVRANAAAPVVTHSAPLPTPSSAPAAHSLPGFTVEQWTALSAAFGSLSPSSNQLNGDHRTMHEDVAVAPQLVSTPTSTSRPVETPPSSSEPCPTAQDVLPVATSSMDGEGVGEAPVGSENDDLDLGLK</sequence>
<proteinExistence type="predicted"/>
<feature type="compositionally biased region" description="Acidic residues" evidence="1">
    <location>
        <begin position="461"/>
        <end position="470"/>
    </location>
</feature>
<feature type="region of interest" description="Disordered" evidence="1">
    <location>
        <begin position="320"/>
        <end position="343"/>
    </location>
</feature>
<comment type="caution">
    <text evidence="3">The sequence shown here is derived from an EMBL/GenBank/DDBJ whole genome shotgun (WGS) entry which is preliminary data.</text>
</comment>
<feature type="region of interest" description="Disordered" evidence="1">
    <location>
        <begin position="412"/>
        <end position="470"/>
    </location>
</feature>
<reference evidence="4" key="1">
    <citation type="submission" date="2024-07" db="EMBL/GenBank/DDBJ databases">
        <title>Two chromosome-level genome assemblies of Korean endemic species Abeliophyllum distichum and Forsythia ovata (Oleaceae).</title>
        <authorList>
            <person name="Jang H."/>
        </authorList>
    </citation>
    <scope>NUCLEOTIDE SEQUENCE [LARGE SCALE GENOMIC DNA]</scope>
</reference>
<accession>A0ABD1WDR2</accession>
<dbReference type="Proteomes" id="UP001604277">
    <property type="component" value="Unassembled WGS sequence"/>
</dbReference>
<evidence type="ECO:0000256" key="2">
    <source>
        <dbReference type="SAM" id="Phobius"/>
    </source>
</evidence>
<feature type="region of interest" description="Disordered" evidence="1">
    <location>
        <begin position="68"/>
        <end position="113"/>
    </location>
</feature>
<gene>
    <name evidence="3" type="ORF">Fot_09334</name>
</gene>